<proteinExistence type="predicted"/>
<reference evidence="1 2" key="1">
    <citation type="submission" date="2019-06" db="EMBL/GenBank/DDBJ databases">
        <title>Sequencing the genomes of 1000 actinobacteria strains.</title>
        <authorList>
            <person name="Klenk H.-P."/>
        </authorList>
    </citation>
    <scope>NUCLEOTIDE SEQUENCE [LARGE SCALE GENOMIC DNA]</scope>
    <source>
        <strain evidence="1 2">DSM 102200</strain>
    </source>
</reference>
<dbReference type="InterPro" id="IPR006764">
    <property type="entry name" value="SAM_dep_MeTrfase_SAV2177_type"/>
</dbReference>
<organism evidence="1 2">
    <name type="scientific">Actinoallomurus bryophytorum</name>
    <dbReference type="NCBI Taxonomy" id="1490222"/>
    <lineage>
        <taxon>Bacteria</taxon>
        <taxon>Bacillati</taxon>
        <taxon>Actinomycetota</taxon>
        <taxon>Actinomycetes</taxon>
        <taxon>Streptosporangiales</taxon>
        <taxon>Thermomonosporaceae</taxon>
        <taxon>Actinoallomurus</taxon>
    </lineage>
</organism>
<dbReference type="GO" id="GO:0008168">
    <property type="term" value="F:methyltransferase activity"/>
    <property type="evidence" value="ECO:0007669"/>
    <property type="project" value="UniProtKB-KW"/>
</dbReference>
<protein>
    <submittedName>
        <fullName evidence="1">S-adenosyl methyltransferase</fullName>
    </submittedName>
</protein>
<dbReference type="GO" id="GO:0032259">
    <property type="term" value="P:methylation"/>
    <property type="evidence" value="ECO:0007669"/>
    <property type="project" value="UniProtKB-KW"/>
</dbReference>
<dbReference type="EMBL" id="VFOZ01000001">
    <property type="protein sequence ID" value="TQL96665.1"/>
    <property type="molecule type" value="Genomic_DNA"/>
</dbReference>
<dbReference type="PIRSF" id="PIRSF017393">
    <property type="entry name" value="MTase_SAV2177"/>
    <property type="match status" value="1"/>
</dbReference>
<sequence length="269" mass="29157">MPPRPPPGVDVTVPNLARMNDYYFGGKDNFAADREAAEQILKIAPEVRLLARENRAYTARVVEFLAGEGIEQYISIGNGLPAECNTHGALRAVAPHAKLVYVEHDPVVLVHAQALIAGAPGTVVIKGHVLRPKKIITHPEVRALLDVDRPIAVLIFGTLHFFGAEVFDAVSVFRDALAPGSYLALSHAVFDSRPEAAGPMVEIYQKIFNRTNDPSRNREDLLPFFDGLRLAEPGLVDIREWRTGATVSSAAAEFVYVAGGVGLKPPAPE</sequence>
<keyword evidence="1" id="KW-0808">Transferase</keyword>
<comment type="caution">
    <text evidence="1">The sequence shown here is derived from an EMBL/GenBank/DDBJ whole genome shotgun (WGS) entry which is preliminary data.</text>
</comment>
<keyword evidence="1" id="KW-0489">Methyltransferase</keyword>
<dbReference type="AlphaFoldDB" id="A0A543CHV0"/>
<dbReference type="SUPFAM" id="SSF53335">
    <property type="entry name" value="S-adenosyl-L-methionine-dependent methyltransferases"/>
    <property type="match status" value="1"/>
</dbReference>
<keyword evidence="2" id="KW-1185">Reference proteome</keyword>
<gene>
    <name evidence="1" type="ORF">FB559_2211</name>
</gene>
<dbReference type="InterPro" id="IPR029063">
    <property type="entry name" value="SAM-dependent_MTases_sf"/>
</dbReference>
<accession>A0A543CHV0</accession>
<evidence type="ECO:0000313" key="1">
    <source>
        <dbReference type="EMBL" id="TQL96665.1"/>
    </source>
</evidence>
<name>A0A543CHV0_9ACTN</name>
<dbReference type="Gene3D" id="3.40.50.150">
    <property type="entry name" value="Vaccinia Virus protein VP39"/>
    <property type="match status" value="1"/>
</dbReference>
<evidence type="ECO:0000313" key="2">
    <source>
        <dbReference type="Proteomes" id="UP000316096"/>
    </source>
</evidence>
<dbReference type="Pfam" id="PF04672">
    <property type="entry name" value="Methyltransf_19"/>
    <property type="match status" value="1"/>
</dbReference>
<dbReference type="Proteomes" id="UP000316096">
    <property type="component" value="Unassembled WGS sequence"/>
</dbReference>